<evidence type="ECO:0000313" key="5">
    <source>
        <dbReference type="EnsemblMetazoa" id="XP_044317551.1"/>
    </source>
</evidence>
<dbReference type="Pfam" id="PF10545">
    <property type="entry name" value="MADF_DNA_bdg"/>
    <property type="match status" value="1"/>
</dbReference>
<feature type="region of interest" description="Disordered" evidence="2">
    <location>
        <begin position="480"/>
        <end position="521"/>
    </location>
</feature>
<dbReference type="PANTHER" id="PTHR12243:SF60">
    <property type="entry name" value="SI:CH211-15D5.12-RELATED"/>
    <property type="match status" value="1"/>
</dbReference>
<dbReference type="Pfam" id="PF02944">
    <property type="entry name" value="BESS"/>
    <property type="match status" value="1"/>
</dbReference>
<feature type="domain" description="MADF" evidence="3">
    <location>
        <begin position="10"/>
        <end position="98"/>
    </location>
</feature>
<feature type="region of interest" description="Disordered" evidence="2">
    <location>
        <begin position="108"/>
        <end position="430"/>
    </location>
</feature>
<dbReference type="InterPro" id="IPR039353">
    <property type="entry name" value="TF_Adf1"/>
</dbReference>
<feature type="compositionally biased region" description="Basic and acidic residues" evidence="2">
    <location>
        <begin position="113"/>
        <end position="129"/>
    </location>
</feature>
<comment type="subcellular location">
    <subcellularLocation>
        <location evidence="1">Nucleus</location>
    </subcellularLocation>
</comment>
<dbReference type="Proteomes" id="UP001652680">
    <property type="component" value="Unassembled WGS sequence"/>
</dbReference>
<dbReference type="RefSeq" id="XP_044317551.1">
    <property type="nucleotide sequence ID" value="XM_044461616.1"/>
</dbReference>
<dbReference type="PROSITE" id="PS51031">
    <property type="entry name" value="BESS"/>
    <property type="match status" value="1"/>
</dbReference>
<feature type="compositionally biased region" description="Acidic residues" evidence="2">
    <location>
        <begin position="202"/>
        <end position="229"/>
    </location>
</feature>
<feature type="region of interest" description="Disordered" evidence="2">
    <location>
        <begin position="539"/>
        <end position="561"/>
    </location>
</feature>
<dbReference type="InterPro" id="IPR006578">
    <property type="entry name" value="MADF-dom"/>
</dbReference>
<dbReference type="InterPro" id="IPR004210">
    <property type="entry name" value="BESS_motif"/>
</dbReference>
<name>A0ABM5JFF1_DRORH</name>
<dbReference type="PANTHER" id="PTHR12243">
    <property type="entry name" value="MADF DOMAIN TRANSCRIPTION FACTOR"/>
    <property type="match status" value="1"/>
</dbReference>
<feature type="compositionally biased region" description="Polar residues" evidence="2">
    <location>
        <begin position="245"/>
        <end position="257"/>
    </location>
</feature>
<feature type="compositionally biased region" description="Low complexity" evidence="2">
    <location>
        <begin position="412"/>
        <end position="425"/>
    </location>
</feature>
<protein>
    <recommendedName>
        <fullName evidence="7">Flocculation protein FLO11</fullName>
    </recommendedName>
</protein>
<evidence type="ECO:0008006" key="7">
    <source>
        <dbReference type="Google" id="ProtNLM"/>
    </source>
</evidence>
<evidence type="ECO:0000256" key="1">
    <source>
        <dbReference type="PROSITE-ProRule" id="PRU00371"/>
    </source>
</evidence>
<reference evidence="5" key="2">
    <citation type="submission" date="2025-05" db="UniProtKB">
        <authorList>
            <consortium name="EnsemblMetazoa"/>
        </authorList>
    </citation>
    <scope>IDENTIFICATION</scope>
</reference>
<feature type="compositionally biased region" description="Polar residues" evidence="2">
    <location>
        <begin position="489"/>
        <end position="498"/>
    </location>
</feature>
<dbReference type="EnsemblMetazoa" id="XM_044461616.1">
    <property type="protein sequence ID" value="XP_044317551.1"/>
    <property type="gene ID" value="LOC108038641"/>
</dbReference>
<evidence type="ECO:0000313" key="6">
    <source>
        <dbReference type="Proteomes" id="UP001652680"/>
    </source>
</evidence>
<accession>A0ABM5JFF1</accession>
<feature type="compositionally biased region" description="Polar residues" evidence="2">
    <location>
        <begin position="910"/>
        <end position="919"/>
    </location>
</feature>
<keyword evidence="1" id="KW-0539">Nucleus</keyword>
<feature type="compositionally biased region" description="Low complexity" evidence="2">
    <location>
        <begin position="499"/>
        <end position="521"/>
    </location>
</feature>
<evidence type="ECO:0000259" key="4">
    <source>
        <dbReference type="PROSITE" id="PS51031"/>
    </source>
</evidence>
<dbReference type="PROSITE" id="PS51029">
    <property type="entry name" value="MADF"/>
    <property type="match status" value="1"/>
</dbReference>
<feature type="compositionally biased region" description="Basic and acidic residues" evidence="2">
    <location>
        <begin position="147"/>
        <end position="186"/>
    </location>
</feature>
<dbReference type="GeneID" id="108038641"/>
<dbReference type="SMART" id="SM00595">
    <property type="entry name" value="MADF"/>
    <property type="match status" value="1"/>
</dbReference>
<feature type="compositionally biased region" description="Acidic residues" evidence="2">
    <location>
        <begin position="281"/>
        <end position="303"/>
    </location>
</feature>
<evidence type="ECO:0000259" key="3">
    <source>
        <dbReference type="PROSITE" id="PS51029"/>
    </source>
</evidence>
<organism evidence="5 6">
    <name type="scientific">Drosophila rhopaloa</name>
    <name type="common">Fruit fly</name>
    <dbReference type="NCBI Taxonomy" id="1041015"/>
    <lineage>
        <taxon>Eukaryota</taxon>
        <taxon>Metazoa</taxon>
        <taxon>Ecdysozoa</taxon>
        <taxon>Arthropoda</taxon>
        <taxon>Hexapoda</taxon>
        <taxon>Insecta</taxon>
        <taxon>Pterygota</taxon>
        <taxon>Neoptera</taxon>
        <taxon>Endopterygota</taxon>
        <taxon>Diptera</taxon>
        <taxon>Brachycera</taxon>
        <taxon>Muscomorpha</taxon>
        <taxon>Ephydroidea</taxon>
        <taxon>Drosophilidae</taxon>
        <taxon>Drosophila</taxon>
        <taxon>Sophophora</taxon>
    </lineage>
</organism>
<reference evidence="6" key="1">
    <citation type="journal article" date="2021" name="Elife">
        <title>Highly contiguous assemblies of 101 drosophilid genomes.</title>
        <authorList>
            <person name="Kim B.Y."/>
            <person name="Wang J.R."/>
            <person name="Miller D.E."/>
            <person name="Barmina O."/>
            <person name="Delaney E."/>
            <person name="Thompson A."/>
            <person name="Comeault A.A."/>
            <person name="Peede D."/>
            <person name="D'Agostino E.R."/>
            <person name="Pelaez J."/>
            <person name="Aguilar J.M."/>
            <person name="Haji D."/>
            <person name="Matsunaga T."/>
            <person name="Armstrong E.E."/>
            <person name="Zych M."/>
            <person name="Ogawa Y."/>
            <person name="Stamenkovic-Radak M."/>
            <person name="Jelic M."/>
            <person name="Veselinovic M.S."/>
            <person name="Tanaskovic M."/>
            <person name="Eric P."/>
            <person name="Gao J.J."/>
            <person name="Katoh T.K."/>
            <person name="Toda M.J."/>
            <person name="Watabe H."/>
            <person name="Watada M."/>
            <person name="Davis J.S."/>
            <person name="Moyle L.C."/>
            <person name="Manoli G."/>
            <person name="Bertolini E."/>
            <person name="Kostal V."/>
            <person name="Hawley R.S."/>
            <person name="Takahashi A."/>
            <person name="Jones C.D."/>
            <person name="Price D.K."/>
            <person name="Whiteman N."/>
            <person name="Kopp A."/>
            <person name="Matute D.R."/>
            <person name="Petrov D.A."/>
        </authorList>
    </citation>
    <scope>NUCLEOTIDE SEQUENCE [LARGE SCALE GENOMIC DNA]</scope>
</reference>
<feature type="domain" description="BESS" evidence="4">
    <location>
        <begin position="598"/>
        <end position="637"/>
    </location>
</feature>
<proteinExistence type="predicted"/>
<feature type="compositionally biased region" description="Basic and acidic residues" evidence="2">
    <location>
        <begin position="233"/>
        <end position="244"/>
    </location>
</feature>
<evidence type="ECO:0000256" key="2">
    <source>
        <dbReference type="SAM" id="MobiDB-lite"/>
    </source>
</evidence>
<feature type="compositionally biased region" description="Low complexity" evidence="2">
    <location>
        <begin position="130"/>
        <end position="146"/>
    </location>
</feature>
<feature type="region of interest" description="Disordered" evidence="2">
    <location>
        <begin position="898"/>
        <end position="919"/>
    </location>
</feature>
<sequence length="1019" mass="110979">MGSATEANVLLLRAVEKQTPLYDRYDENYRKRLPTENSWDMVASEIGESVEKCKRRWRQLRNDYTRWCNTDAHRRRKGQRRLAYLLADELRFLDRHLNLAEDMPIEDELSISSDKDRDSNRDSESRDHLQQQPQAAIKKVAAPAKIPVKEGKPSSTLPKDESHRKVDKATENNADKAQTKEDSLERELEEAEEPEKVTEPDSFLESDHEDDECEDEEHLEQLEGFDFDLEQSIQEKDSLPEKSVETTNTDSTASQSEFFIKQSHDPHLLIIGKKNSASVGEPEDDSNSEDTLEEEETMEDSADENGGAAESRGAASDTTSPSRRLRRAARSSISFAGIKELPIRKPALGQRMTRLQRRKSMSLAAVHSVNSATSPVKLTPVPRSQPINKPPSSQIQIKKVNPRDDIFPRPSAPAGSQSQGQSQSQNQTKTQHLIYPKSDAVIGIQQVPVPHSLPQRRSVGRPPKKIQFIQKVIERQPPSVGNKVLTIKKPNSSPVNGASSSGNITNKSTSTSSLSSSSASTMNKVSNTLKTSENITVMSYSPSSTSTTSSVKSTSSPSGTVVTALPTTSTAGSSISVPPYITLLKRVERGTQTDSPDVFSDEHFLEMIKPQIREMNARQKMHFKKKVFQALMETFDDATDFPAAGEQQHFNINTPSGFEHVSDPELRLVRELVSMVSAAKVTVIRPPGEVATPRSPVVPDLLRGPRANMPRHLIQRVYKPGTGLEIGSNNAVGVGQEKKMYRILQMSGKPNGNLSASLENLRKESVDSNVSTVKVANAQVASPKGATVVAAVRPQGLNNLFGQANSAQPVKAGQPVKVRAMSRRYSVCGSGNPTNAQLANSSSLNANLEAALLKRRLLGTTQGMVPPSQRPRYSAVAAGQLAVVPHGSSLLVRKSVGSIPGGQKLASPTGGVSTPQKTPQIASVQGAAFNDFVQPKAAAAPSVSGEGSSPSTALKRSLVVANTKTSFQDLLQQPSQPLPRKKKESSETAATIAADDFSLASLKREPVDHNDDQDDILGM</sequence>
<keyword evidence="6" id="KW-1185">Reference proteome</keyword>
<feature type="region of interest" description="Disordered" evidence="2">
    <location>
        <begin position="970"/>
        <end position="1019"/>
    </location>
</feature>
<feature type="compositionally biased region" description="Polar residues" evidence="2">
    <location>
        <begin position="385"/>
        <end position="396"/>
    </location>
</feature>